<name>A0A8S5MNV7_9CAUD</name>
<accession>A0A8S5MNV7</accession>
<proteinExistence type="predicted"/>
<organism evidence="1">
    <name type="scientific">Siphoviridae sp. ctZZK17</name>
    <dbReference type="NCBI Taxonomy" id="2826384"/>
    <lineage>
        <taxon>Viruses</taxon>
        <taxon>Duplodnaviria</taxon>
        <taxon>Heunggongvirae</taxon>
        <taxon>Uroviricota</taxon>
        <taxon>Caudoviricetes</taxon>
    </lineage>
</organism>
<dbReference type="Gene3D" id="1.10.260.40">
    <property type="entry name" value="lambda repressor-like DNA-binding domains"/>
    <property type="match status" value="1"/>
</dbReference>
<dbReference type="InterPro" id="IPR010982">
    <property type="entry name" value="Lambda_DNA-bd_dom_sf"/>
</dbReference>
<protein>
    <submittedName>
        <fullName evidence="1">SOS-response transcriptional repressor</fullName>
    </submittedName>
</protein>
<reference evidence="1" key="1">
    <citation type="journal article" date="2021" name="Proc. Natl. Acad. Sci. U.S.A.">
        <title>A Catalog of Tens of Thousands of Viruses from Human Metagenomes Reveals Hidden Associations with Chronic Diseases.</title>
        <authorList>
            <person name="Tisza M.J."/>
            <person name="Buck C.B."/>
        </authorList>
    </citation>
    <scope>NUCLEOTIDE SEQUENCE</scope>
    <source>
        <strain evidence="1">CtZZK17</strain>
    </source>
</reference>
<sequence>MDISTKIKLAETYAKMSEAELARKMGTTSQAFGQRIKTGKFSSADLDAIASALGAEFVCYFKFPDGTEI</sequence>
<evidence type="ECO:0000313" key="1">
    <source>
        <dbReference type="EMBL" id="DAD83936.1"/>
    </source>
</evidence>
<dbReference type="GO" id="GO:0003677">
    <property type="term" value="F:DNA binding"/>
    <property type="evidence" value="ECO:0007669"/>
    <property type="project" value="InterPro"/>
</dbReference>
<dbReference type="EMBL" id="BK014947">
    <property type="protein sequence ID" value="DAD83936.1"/>
    <property type="molecule type" value="Genomic_DNA"/>
</dbReference>
<dbReference type="SUPFAM" id="SSF47413">
    <property type="entry name" value="lambda repressor-like DNA-binding domains"/>
    <property type="match status" value="1"/>
</dbReference>